<dbReference type="Pfam" id="PF02719">
    <property type="entry name" value="Polysacc_synt_2"/>
    <property type="match status" value="1"/>
</dbReference>
<dbReference type="Proteomes" id="UP000092495">
    <property type="component" value="Chromosome"/>
</dbReference>
<evidence type="ECO:0000313" key="4">
    <source>
        <dbReference type="EMBL" id="ANU22607.1"/>
    </source>
</evidence>
<dbReference type="InterPro" id="IPR036291">
    <property type="entry name" value="NAD(P)-bd_dom_sf"/>
</dbReference>
<dbReference type="Gene3D" id="3.40.50.720">
    <property type="entry name" value="NAD(P)-binding Rossmann-like Domain"/>
    <property type="match status" value="1"/>
</dbReference>
<reference evidence="4" key="1">
    <citation type="submission" date="2016-10" db="EMBL/GenBank/DDBJ databases">
        <authorList>
            <person name="See-Too W.S."/>
        </authorList>
    </citation>
    <scope>NUCLEOTIDE SEQUENCE</scope>
    <source>
        <strain evidence="4">DSM 22276</strain>
    </source>
</reference>
<dbReference type="SUPFAM" id="SSF51735">
    <property type="entry name" value="NAD(P)-binding Rossmann-fold domains"/>
    <property type="match status" value="1"/>
</dbReference>
<evidence type="ECO:0000313" key="5">
    <source>
        <dbReference type="Proteomes" id="UP000092495"/>
    </source>
</evidence>
<feature type="coiled-coil region" evidence="2">
    <location>
        <begin position="272"/>
        <end position="299"/>
    </location>
</feature>
<dbReference type="InterPro" id="IPR051203">
    <property type="entry name" value="Polysaccharide_Synthase-Rel"/>
</dbReference>
<dbReference type="RefSeq" id="WP_065525710.1">
    <property type="nucleotide sequence ID" value="NZ_CP016543.2"/>
</dbReference>
<name>A0A1C7EGV7_9BACL</name>
<dbReference type="AlphaFoldDB" id="A0A1C7EGV7"/>
<dbReference type="PANTHER" id="PTHR43318">
    <property type="entry name" value="UDP-N-ACETYLGLUCOSAMINE 4,6-DEHYDRATASE"/>
    <property type="match status" value="1"/>
</dbReference>
<dbReference type="OrthoDB" id="2424410at2"/>
<protein>
    <submittedName>
        <fullName evidence="4">Capsule biosynthesis protein CapD</fullName>
    </submittedName>
</protein>
<dbReference type="EMBL" id="CP016543">
    <property type="protein sequence ID" value="ANU22607.1"/>
    <property type="molecule type" value="Genomic_DNA"/>
</dbReference>
<comment type="similarity">
    <text evidence="1">Belongs to the polysaccharide synthase family.</text>
</comment>
<dbReference type="STRING" id="414778.BCM40_04210"/>
<dbReference type="KEGG" id="pdg:BCM40_04210"/>
<keyword evidence="2" id="KW-0175">Coiled coil</keyword>
<dbReference type="InterPro" id="IPR003869">
    <property type="entry name" value="Polysac_CapD-like"/>
</dbReference>
<proteinExistence type="inferred from homology"/>
<dbReference type="PANTHER" id="PTHR43318:SF1">
    <property type="entry name" value="POLYSACCHARIDE BIOSYNTHESIS PROTEIN EPSC-RELATED"/>
    <property type="match status" value="1"/>
</dbReference>
<organism evidence="4 5">
    <name type="scientific">Planococcus donghaensis</name>
    <dbReference type="NCBI Taxonomy" id="414778"/>
    <lineage>
        <taxon>Bacteria</taxon>
        <taxon>Bacillati</taxon>
        <taxon>Bacillota</taxon>
        <taxon>Bacilli</taxon>
        <taxon>Bacillales</taxon>
        <taxon>Caryophanaceae</taxon>
        <taxon>Planococcus</taxon>
    </lineage>
</organism>
<evidence type="ECO:0000256" key="1">
    <source>
        <dbReference type="ARBA" id="ARBA00007430"/>
    </source>
</evidence>
<keyword evidence="5" id="KW-1185">Reference proteome</keyword>
<sequence>MKINKRHMRKILHRSQKTFLMAFRHARTAVLEGFENFEQIIEHKSLSKKEHLKGKVVMITGAGGMIGSEISRQLLELSPEHILLVGHGPQSIYTIEYELRKHLGYQAEIIPIIIHLQDKKRVFEVVERFRPDVIYHTEDNHQIDFTEEQYAEAVYSNALGTSNIAEAANRYHVGVFVLVSSDQAEKPINLIEVNKRLAEVIVESISQTSLTKYIIIRLPAFFFTEQLASKFYPVYEQQTEVISAVQKILQIGGATTAFDKGDLTQHKNKFVYTELQKQKELSQIEMARLLKQLKTASEDEVQELVISIIKQ</sequence>
<accession>A0A1C7EGV7</accession>
<evidence type="ECO:0000259" key="3">
    <source>
        <dbReference type="Pfam" id="PF02719"/>
    </source>
</evidence>
<evidence type="ECO:0000256" key="2">
    <source>
        <dbReference type="SAM" id="Coils"/>
    </source>
</evidence>
<feature type="domain" description="Polysaccharide biosynthesis protein CapD-like" evidence="3">
    <location>
        <begin position="57"/>
        <end position="217"/>
    </location>
</feature>
<gene>
    <name evidence="4" type="ORF">BCM40_04210</name>
</gene>